<dbReference type="EMBL" id="BMOC01000005">
    <property type="protein sequence ID" value="GGJ02934.1"/>
    <property type="molecule type" value="Genomic_DNA"/>
</dbReference>
<dbReference type="AlphaFoldDB" id="A0A830E9J7"/>
<keyword evidence="2" id="KW-0288">FMN</keyword>
<evidence type="ECO:0000259" key="5">
    <source>
        <dbReference type="PROSITE" id="PS50112"/>
    </source>
</evidence>
<dbReference type="InterPro" id="IPR013767">
    <property type="entry name" value="PAS_fold"/>
</dbReference>
<dbReference type="PROSITE" id="PS50109">
    <property type="entry name" value="HIS_KIN"/>
    <property type="match status" value="1"/>
</dbReference>
<accession>A0A830E9J7</accession>
<dbReference type="InterPro" id="IPR001610">
    <property type="entry name" value="PAC"/>
</dbReference>
<keyword evidence="8" id="KW-1185">Reference proteome</keyword>
<evidence type="ECO:0000256" key="3">
    <source>
        <dbReference type="ARBA" id="ARBA00022991"/>
    </source>
</evidence>
<dbReference type="SMART" id="SM00091">
    <property type="entry name" value="PAS"/>
    <property type="match status" value="3"/>
</dbReference>
<dbReference type="GO" id="GO:0016772">
    <property type="term" value="F:transferase activity, transferring phosphorus-containing groups"/>
    <property type="evidence" value="ECO:0007669"/>
    <property type="project" value="InterPro"/>
</dbReference>
<dbReference type="Proteomes" id="UP000653099">
    <property type="component" value="Unassembled WGS sequence"/>
</dbReference>
<feature type="domain" description="PAC" evidence="6">
    <location>
        <begin position="311"/>
        <end position="365"/>
    </location>
</feature>
<dbReference type="NCBIfam" id="TIGR00229">
    <property type="entry name" value="sensory_box"/>
    <property type="match status" value="3"/>
</dbReference>
<evidence type="ECO:0000259" key="4">
    <source>
        <dbReference type="PROSITE" id="PS50109"/>
    </source>
</evidence>
<feature type="domain" description="PAC" evidence="6">
    <location>
        <begin position="189"/>
        <end position="243"/>
    </location>
</feature>
<comment type="caution">
    <text evidence="7">The sequence shown here is derived from an EMBL/GenBank/DDBJ whole genome shotgun (WGS) entry which is preliminary data.</text>
</comment>
<evidence type="ECO:0000256" key="1">
    <source>
        <dbReference type="ARBA" id="ARBA00022630"/>
    </source>
</evidence>
<dbReference type="InterPro" id="IPR000700">
    <property type="entry name" value="PAS-assoc_C"/>
</dbReference>
<dbReference type="Pfam" id="PF02518">
    <property type="entry name" value="HATPase_c"/>
    <property type="match status" value="1"/>
</dbReference>
<dbReference type="GO" id="GO:0006355">
    <property type="term" value="P:regulation of DNA-templated transcription"/>
    <property type="evidence" value="ECO:0007669"/>
    <property type="project" value="InterPro"/>
</dbReference>
<dbReference type="RefSeq" id="WP_188786390.1">
    <property type="nucleotide sequence ID" value="NZ_BMOC01000005.1"/>
</dbReference>
<name>A0A830E9J7_9EURY</name>
<evidence type="ECO:0000313" key="8">
    <source>
        <dbReference type="Proteomes" id="UP000653099"/>
    </source>
</evidence>
<dbReference type="OrthoDB" id="230688at2157"/>
<feature type="domain" description="PAS" evidence="5">
    <location>
        <begin position="130"/>
        <end position="188"/>
    </location>
</feature>
<dbReference type="InterPro" id="IPR000014">
    <property type="entry name" value="PAS"/>
</dbReference>
<dbReference type="InterPro" id="IPR004358">
    <property type="entry name" value="Sig_transdc_His_kin-like_C"/>
</dbReference>
<dbReference type="SMART" id="SM00086">
    <property type="entry name" value="PAC"/>
    <property type="match status" value="2"/>
</dbReference>
<dbReference type="PROSITE" id="PS50112">
    <property type="entry name" value="PAS"/>
    <property type="match status" value="2"/>
</dbReference>
<dbReference type="PANTHER" id="PTHR47429:SF2">
    <property type="entry name" value="PROTEIN TWIN LOV 1"/>
    <property type="match status" value="1"/>
</dbReference>
<dbReference type="Gene3D" id="3.30.565.10">
    <property type="entry name" value="Histidine kinase-like ATPase, C-terminal domain"/>
    <property type="match status" value="1"/>
</dbReference>
<reference evidence="7" key="2">
    <citation type="submission" date="2020-09" db="EMBL/GenBank/DDBJ databases">
        <authorList>
            <person name="Sun Q."/>
            <person name="Ohkuma M."/>
        </authorList>
    </citation>
    <scope>NUCLEOTIDE SEQUENCE</scope>
    <source>
        <strain evidence="7">JCM 14359</strain>
    </source>
</reference>
<dbReference type="Pfam" id="PF13426">
    <property type="entry name" value="PAS_9"/>
    <property type="match status" value="2"/>
</dbReference>
<sequence length="590" mass="64616">MNRGDLVGPVVVHSAGTITYANREFCELVGVDAPATVVGTPLGQFVADADRDRLADHFDRLGRNEKPAYGLAVELKPDGGVRTHVVTVSSHVEWAGETRIHTSVMDLGDTSGRLATTPRETAAHRSPIGVTIADATADDEPLVYVNDTFVELTGYTREEAIGRNCRFLQGPDTREEPVAEMRAAIDAERSVTVTLRNYRTDGSMFWNRVTISPVRDAAGTVTHLLGFQEDVSETKLNEHERALFQTHTEMSDQVMFVTDVNGVIEYVNPAFERVTGYTAAEAVGKTPRILQSGRQDKAFYEEMWETITAGEVWEAELTNRTKSGELYRSKQKIVPVTDDLGAVTHFVALEPDVTDERLRTQALDVLNRILRHNVRTSVNVIEGYTELLESGVEGAERRSAIRTIRERTAALQEISDQTTRLRELIQAETDPSPLPVGDIAGLVDDLQEAYPDATLSATIESGGDRTIQNGSMFAFALEELVENAVVHADRDPARADVTVTDSVVDNTVTVEVADNGPGIPESEWEVIKTGTETPLQHTNSIGLWVIYWSVTTFGGSIDLSANQPRGSVFTVQVPVETAPAERSESRGPAE</sequence>
<gene>
    <name evidence="7" type="ORF">GCM10008995_10900</name>
</gene>
<evidence type="ECO:0000313" key="7">
    <source>
        <dbReference type="EMBL" id="GGJ02934.1"/>
    </source>
</evidence>
<dbReference type="PANTHER" id="PTHR47429">
    <property type="entry name" value="PROTEIN TWIN LOV 1"/>
    <property type="match status" value="1"/>
</dbReference>
<dbReference type="InterPro" id="IPR003594">
    <property type="entry name" value="HATPase_dom"/>
</dbReference>
<evidence type="ECO:0000256" key="2">
    <source>
        <dbReference type="ARBA" id="ARBA00022643"/>
    </source>
</evidence>
<evidence type="ECO:0008006" key="9">
    <source>
        <dbReference type="Google" id="ProtNLM"/>
    </source>
</evidence>
<dbReference type="CDD" id="cd00075">
    <property type="entry name" value="HATPase"/>
    <property type="match status" value="1"/>
</dbReference>
<dbReference type="Pfam" id="PF00989">
    <property type="entry name" value="PAS"/>
    <property type="match status" value="1"/>
</dbReference>
<dbReference type="PRINTS" id="PR00344">
    <property type="entry name" value="BCTRLSENSOR"/>
</dbReference>
<organism evidence="7 8">
    <name type="scientific">Halobellus salinus</name>
    <dbReference type="NCBI Taxonomy" id="931585"/>
    <lineage>
        <taxon>Archaea</taxon>
        <taxon>Methanobacteriati</taxon>
        <taxon>Methanobacteriota</taxon>
        <taxon>Stenosarchaea group</taxon>
        <taxon>Halobacteria</taxon>
        <taxon>Halobacteriales</taxon>
        <taxon>Haloferacaceae</taxon>
        <taxon>Halobellus</taxon>
    </lineage>
</organism>
<dbReference type="Gene3D" id="3.30.450.20">
    <property type="entry name" value="PAS domain"/>
    <property type="match status" value="3"/>
</dbReference>
<feature type="domain" description="Histidine kinase" evidence="4">
    <location>
        <begin position="369"/>
        <end position="577"/>
    </location>
</feature>
<dbReference type="InterPro" id="IPR005467">
    <property type="entry name" value="His_kinase_dom"/>
</dbReference>
<keyword evidence="3" id="KW-0157">Chromophore</keyword>
<dbReference type="SUPFAM" id="SSF55785">
    <property type="entry name" value="PYP-like sensor domain (PAS domain)"/>
    <property type="match status" value="3"/>
</dbReference>
<feature type="domain" description="PAS" evidence="5">
    <location>
        <begin position="240"/>
        <end position="286"/>
    </location>
</feature>
<dbReference type="InterPro" id="IPR035965">
    <property type="entry name" value="PAS-like_dom_sf"/>
</dbReference>
<proteinExistence type="predicted"/>
<dbReference type="SUPFAM" id="SSF55874">
    <property type="entry name" value="ATPase domain of HSP90 chaperone/DNA topoisomerase II/histidine kinase"/>
    <property type="match status" value="1"/>
</dbReference>
<protein>
    <recommendedName>
        <fullName evidence="9">PAS domain S-box protein</fullName>
    </recommendedName>
</protein>
<reference evidence="7" key="1">
    <citation type="journal article" date="2014" name="Int. J. Syst. Evol. Microbiol.">
        <title>Complete genome sequence of Corynebacterium casei LMG S-19264T (=DSM 44701T), isolated from a smear-ripened cheese.</title>
        <authorList>
            <consortium name="US DOE Joint Genome Institute (JGI-PGF)"/>
            <person name="Walter F."/>
            <person name="Albersmeier A."/>
            <person name="Kalinowski J."/>
            <person name="Ruckert C."/>
        </authorList>
    </citation>
    <scope>NUCLEOTIDE SEQUENCE</scope>
    <source>
        <strain evidence="7">JCM 14359</strain>
    </source>
</reference>
<dbReference type="PROSITE" id="PS50113">
    <property type="entry name" value="PAC"/>
    <property type="match status" value="2"/>
</dbReference>
<evidence type="ECO:0000259" key="6">
    <source>
        <dbReference type="PROSITE" id="PS50113"/>
    </source>
</evidence>
<dbReference type="InterPro" id="IPR036890">
    <property type="entry name" value="HATPase_C_sf"/>
</dbReference>
<dbReference type="CDD" id="cd00130">
    <property type="entry name" value="PAS"/>
    <property type="match status" value="3"/>
</dbReference>
<dbReference type="SMART" id="SM00387">
    <property type="entry name" value="HATPase_c"/>
    <property type="match status" value="1"/>
</dbReference>
<keyword evidence="1" id="KW-0285">Flavoprotein</keyword>